<dbReference type="GeneID" id="19111720"/>
<keyword evidence="2" id="KW-1185">Reference proteome</keyword>
<dbReference type="EMBL" id="KB445553">
    <property type="protein sequence ID" value="EMC98241.1"/>
    <property type="molecule type" value="Genomic_DNA"/>
</dbReference>
<proteinExistence type="predicted"/>
<dbReference type="AlphaFoldDB" id="M2MNH6"/>
<evidence type="ECO:0000313" key="2">
    <source>
        <dbReference type="Proteomes" id="UP000011761"/>
    </source>
</evidence>
<dbReference type="Proteomes" id="UP000011761">
    <property type="component" value="Unassembled WGS sequence"/>
</dbReference>
<sequence>MVFSTATSPRMRPSITAGLRSKEPYHPHFRTALRNRGGSESHSGCSDTIAKASSLAFVWHADM</sequence>
<evidence type="ECO:0000313" key="1">
    <source>
        <dbReference type="EMBL" id="EMC98241.1"/>
    </source>
</evidence>
<reference evidence="1 2" key="1">
    <citation type="journal article" date="2012" name="PLoS Pathog.">
        <title>Diverse lifestyles and strategies of plant pathogenesis encoded in the genomes of eighteen Dothideomycetes fungi.</title>
        <authorList>
            <person name="Ohm R.A."/>
            <person name="Feau N."/>
            <person name="Henrissat B."/>
            <person name="Schoch C.L."/>
            <person name="Horwitz B.A."/>
            <person name="Barry K.W."/>
            <person name="Condon B.J."/>
            <person name="Copeland A.C."/>
            <person name="Dhillon B."/>
            <person name="Glaser F."/>
            <person name="Hesse C.N."/>
            <person name="Kosti I."/>
            <person name="LaButti K."/>
            <person name="Lindquist E.A."/>
            <person name="Lucas S."/>
            <person name="Salamov A.A."/>
            <person name="Bradshaw R.E."/>
            <person name="Ciuffetti L."/>
            <person name="Hamelin R.C."/>
            <person name="Kema G.H.J."/>
            <person name="Lawrence C."/>
            <person name="Scott J.A."/>
            <person name="Spatafora J.W."/>
            <person name="Turgeon B.G."/>
            <person name="de Wit P.J.G.M."/>
            <person name="Zhong S."/>
            <person name="Goodwin S.B."/>
            <person name="Grigoriev I.V."/>
        </authorList>
    </citation>
    <scope>NUCLEOTIDE SEQUENCE [LARGE SCALE GENOMIC DNA]</scope>
    <source>
        <strain evidence="1 2">UAMH 10762</strain>
    </source>
</reference>
<organism evidence="1 2">
    <name type="scientific">Baudoinia panamericana (strain UAMH 10762)</name>
    <name type="common">Angels' share fungus</name>
    <name type="synonym">Baudoinia compniacensis (strain UAMH 10762)</name>
    <dbReference type="NCBI Taxonomy" id="717646"/>
    <lineage>
        <taxon>Eukaryota</taxon>
        <taxon>Fungi</taxon>
        <taxon>Dikarya</taxon>
        <taxon>Ascomycota</taxon>
        <taxon>Pezizomycotina</taxon>
        <taxon>Dothideomycetes</taxon>
        <taxon>Dothideomycetidae</taxon>
        <taxon>Mycosphaerellales</taxon>
        <taxon>Teratosphaeriaceae</taxon>
        <taxon>Baudoinia</taxon>
    </lineage>
</organism>
<dbReference type="HOGENOM" id="CLU_2885431_0_0_1"/>
<name>M2MNH6_BAUPA</name>
<dbReference type="RefSeq" id="XP_007674433.1">
    <property type="nucleotide sequence ID" value="XM_007676243.1"/>
</dbReference>
<accession>M2MNH6</accession>
<gene>
    <name evidence="1" type="ORF">BAUCODRAFT_32228</name>
</gene>
<protein>
    <submittedName>
        <fullName evidence="1">Uncharacterized protein</fullName>
    </submittedName>
</protein>
<dbReference type="KEGG" id="bcom:BAUCODRAFT_32228"/>